<dbReference type="EMBL" id="BARS01030590">
    <property type="protein sequence ID" value="GAG23584.1"/>
    <property type="molecule type" value="Genomic_DNA"/>
</dbReference>
<proteinExistence type="predicted"/>
<organism evidence="1">
    <name type="scientific">marine sediment metagenome</name>
    <dbReference type="NCBI Taxonomy" id="412755"/>
    <lineage>
        <taxon>unclassified sequences</taxon>
        <taxon>metagenomes</taxon>
        <taxon>ecological metagenomes</taxon>
    </lineage>
</organism>
<evidence type="ECO:0000313" key="1">
    <source>
        <dbReference type="EMBL" id="GAG23584.1"/>
    </source>
</evidence>
<comment type="caution">
    <text evidence="1">The sequence shown here is derived from an EMBL/GenBank/DDBJ whole genome shotgun (WGS) entry which is preliminary data.</text>
</comment>
<sequence length="36" mass="3849">TSLQLLAFISPAKPAIIKPTAEANSTTVIVLIHIYI</sequence>
<feature type="non-terminal residue" evidence="1">
    <location>
        <position position="1"/>
    </location>
</feature>
<accession>X0VYP4</accession>
<reference evidence="1" key="1">
    <citation type="journal article" date="2014" name="Front. Microbiol.">
        <title>High frequency of phylogenetically diverse reductive dehalogenase-homologous genes in deep subseafloor sedimentary metagenomes.</title>
        <authorList>
            <person name="Kawai M."/>
            <person name="Futagami T."/>
            <person name="Toyoda A."/>
            <person name="Takaki Y."/>
            <person name="Nishi S."/>
            <person name="Hori S."/>
            <person name="Arai W."/>
            <person name="Tsubouchi T."/>
            <person name="Morono Y."/>
            <person name="Uchiyama I."/>
            <person name="Ito T."/>
            <person name="Fujiyama A."/>
            <person name="Inagaki F."/>
            <person name="Takami H."/>
        </authorList>
    </citation>
    <scope>NUCLEOTIDE SEQUENCE</scope>
    <source>
        <strain evidence="1">Expedition CK06-06</strain>
    </source>
</reference>
<gene>
    <name evidence="1" type="ORF">S01H1_47698</name>
</gene>
<dbReference type="AlphaFoldDB" id="X0VYP4"/>
<name>X0VYP4_9ZZZZ</name>
<protein>
    <submittedName>
        <fullName evidence="1">Uncharacterized protein</fullName>
    </submittedName>
</protein>